<accession>A0A3B0SVM2</accession>
<keyword evidence="6" id="KW-0573">Peptidoglycan synthesis</keyword>
<keyword evidence="4 12" id="KW-0808">Transferase</keyword>
<dbReference type="GO" id="GO:0051301">
    <property type="term" value="P:cell division"/>
    <property type="evidence" value="ECO:0007669"/>
    <property type="project" value="UniProtKB-KW"/>
</dbReference>
<reference evidence="12" key="1">
    <citation type="submission" date="2018-06" db="EMBL/GenBank/DDBJ databases">
        <authorList>
            <person name="Zhirakovskaya E."/>
        </authorList>
    </citation>
    <scope>NUCLEOTIDE SEQUENCE</scope>
</reference>
<keyword evidence="1" id="KW-1003">Cell membrane</keyword>
<dbReference type="Gene3D" id="3.40.50.2000">
    <property type="entry name" value="Glycogen Phosphorylase B"/>
    <property type="match status" value="2"/>
</dbReference>
<dbReference type="EC" id="2.4.1.227" evidence="12"/>
<dbReference type="CDD" id="cd03785">
    <property type="entry name" value="GT28_MurG"/>
    <property type="match status" value="1"/>
</dbReference>
<dbReference type="GO" id="GO:0050511">
    <property type="term" value="F:undecaprenyldiphospho-muramoylpentapeptide beta-N-acetylglucosaminyltransferase activity"/>
    <property type="evidence" value="ECO:0007669"/>
    <property type="project" value="InterPro"/>
</dbReference>
<keyword evidence="9" id="KW-0961">Cell wall biogenesis/degradation</keyword>
<gene>
    <name evidence="12" type="ORF">MNBD_ALPHA08-1116</name>
</gene>
<evidence type="ECO:0000256" key="1">
    <source>
        <dbReference type="ARBA" id="ARBA00022475"/>
    </source>
</evidence>
<dbReference type="Pfam" id="PF03033">
    <property type="entry name" value="Glyco_transf_28"/>
    <property type="match status" value="1"/>
</dbReference>
<evidence type="ECO:0000256" key="4">
    <source>
        <dbReference type="ARBA" id="ARBA00022679"/>
    </source>
</evidence>
<evidence type="ECO:0000256" key="5">
    <source>
        <dbReference type="ARBA" id="ARBA00022960"/>
    </source>
</evidence>
<keyword evidence="5" id="KW-0133">Cell shape</keyword>
<dbReference type="SUPFAM" id="SSF53756">
    <property type="entry name" value="UDP-Glycosyltransferase/glycogen phosphorylase"/>
    <property type="match status" value="1"/>
</dbReference>
<sequence>MTDTNKGLIVLAAGGTGGHLFPAQALGEELVRRGYVVHLMSDERVRDYGSKFPAADTHVIQSSTILIRKPWTWPGSLMRLWSGYKKARAVFDTVKPLAVIGFGGYPSLPPLIAAWRAEIPSLVHEQNAVMGRANRLVARKVNKIASSFPKIVNLDASLNDKVVMTGNPVRDLVLKSTGGEYEAPSPRGTFRILVFGGSQGAQFFSQMMPKVFGELSGVITKKLSIVQQCRPEDIDGVRAQYEKLGLKFELQAFFSDMPKRIANAHLVIGRSGASTIAELGVIGRPAILVPLPHALDNDQLRNAESFAGAGAGWVMMQDDIEASALAAFLTRLRYQEDELNNAARAALLQGHPDAAQKLADLVEATIHSQNRKTA</sequence>
<dbReference type="HAMAP" id="MF_00033">
    <property type="entry name" value="MurG"/>
    <property type="match status" value="1"/>
</dbReference>
<dbReference type="PANTHER" id="PTHR21015">
    <property type="entry name" value="UDP-N-ACETYLGLUCOSAMINE--N-ACETYLMURAMYL-(PENTAPEPTIDE) PYROPHOSPHORYL-UNDECAPRENOL N-ACETYLGLUCOSAMINE TRANSFERASE 1"/>
    <property type="match status" value="1"/>
</dbReference>
<evidence type="ECO:0000256" key="6">
    <source>
        <dbReference type="ARBA" id="ARBA00022984"/>
    </source>
</evidence>
<evidence type="ECO:0000256" key="7">
    <source>
        <dbReference type="ARBA" id="ARBA00023136"/>
    </source>
</evidence>
<evidence type="ECO:0000256" key="3">
    <source>
        <dbReference type="ARBA" id="ARBA00022676"/>
    </source>
</evidence>
<keyword evidence="7" id="KW-0472">Membrane</keyword>
<feature type="domain" description="Glycosyltransferase family 28 N-terminal" evidence="10">
    <location>
        <begin position="9"/>
        <end position="145"/>
    </location>
</feature>
<evidence type="ECO:0000259" key="11">
    <source>
        <dbReference type="Pfam" id="PF04101"/>
    </source>
</evidence>
<evidence type="ECO:0000259" key="10">
    <source>
        <dbReference type="Pfam" id="PF03033"/>
    </source>
</evidence>
<evidence type="ECO:0000313" key="12">
    <source>
        <dbReference type="EMBL" id="VAW00534.1"/>
    </source>
</evidence>
<organism evidence="12">
    <name type="scientific">hydrothermal vent metagenome</name>
    <dbReference type="NCBI Taxonomy" id="652676"/>
    <lineage>
        <taxon>unclassified sequences</taxon>
        <taxon>metagenomes</taxon>
        <taxon>ecological metagenomes</taxon>
    </lineage>
</organism>
<dbReference type="GO" id="GO:0009252">
    <property type="term" value="P:peptidoglycan biosynthetic process"/>
    <property type="evidence" value="ECO:0007669"/>
    <property type="project" value="UniProtKB-KW"/>
</dbReference>
<dbReference type="PANTHER" id="PTHR21015:SF22">
    <property type="entry name" value="GLYCOSYLTRANSFERASE"/>
    <property type="match status" value="1"/>
</dbReference>
<evidence type="ECO:0000256" key="2">
    <source>
        <dbReference type="ARBA" id="ARBA00022618"/>
    </source>
</evidence>
<dbReference type="GO" id="GO:0005975">
    <property type="term" value="P:carbohydrate metabolic process"/>
    <property type="evidence" value="ECO:0007669"/>
    <property type="project" value="InterPro"/>
</dbReference>
<keyword evidence="3 12" id="KW-0328">Glycosyltransferase</keyword>
<dbReference type="AlphaFoldDB" id="A0A3B0SVM2"/>
<dbReference type="Pfam" id="PF04101">
    <property type="entry name" value="Glyco_tran_28_C"/>
    <property type="match status" value="1"/>
</dbReference>
<protein>
    <submittedName>
        <fullName evidence="12">UDP-N-acetylglucosamine--N-acetylmuramyl-(Pentapeptide) pyrophosphoryl-undecaprenol N-acetylglucosamine transferase</fullName>
        <ecNumber evidence="12">2.4.1.227</ecNumber>
    </submittedName>
</protein>
<keyword evidence="8" id="KW-0131">Cell cycle</keyword>
<dbReference type="GO" id="GO:0008360">
    <property type="term" value="P:regulation of cell shape"/>
    <property type="evidence" value="ECO:0007669"/>
    <property type="project" value="UniProtKB-KW"/>
</dbReference>
<dbReference type="InterPro" id="IPR006009">
    <property type="entry name" value="GlcNAc_MurG"/>
</dbReference>
<dbReference type="GO" id="GO:0071555">
    <property type="term" value="P:cell wall organization"/>
    <property type="evidence" value="ECO:0007669"/>
    <property type="project" value="UniProtKB-KW"/>
</dbReference>
<dbReference type="InterPro" id="IPR004276">
    <property type="entry name" value="GlycoTrans_28_N"/>
</dbReference>
<name>A0A3B0SVM2_9ZZZZ</name>
<evidence type="ECO:0000256" key="9">
    <source>
        <dbReference type="ARBA" id="ARBA00023316"/>
    </source>
</evidence>
<dbReference type="EMBL" id="UOEC01000177">
    <property type="protein sequence ID" value="VAW00534.1"/>
    <property type="molecule type" value="Genomic_DNA"/>
</dbReference>
<keyword evidence="2" id="KW-0132">Cell division</keyword>
<feature type="domain" description="Glycosyl transferase family 28 C-terminal" evidence="11">
    <location>
        <begin position="192"/>
        <end position="357"/>
    </location>
</feature>
<evidence type="ECO:0000256" key="8">
    <source>
        <dbReference type="ARBA" id="ARBA00023306"/>
    </source>
</evidence>
<dbReference type="NCBIfam" id="TIGR01133">
    <property type="entry name" value="murG"/>
    <property type="match status" value="1"/>
</dbReference>
<proteinExistence type="inferred from homology"/>
<dbReference type="InterPro" id="IPR007235">
    <property type="entry name" value="Glyco_trans_28_C"/>
</dbReference>